<comment type="caution">
    <text evidence="2">The sequence shown here is derived from an EMBL/GenBank/DDBJ whole genome shotgun (WGS) entry which is preliminary data.</text>
</comment>
<feature type="region of interest" description="Disordered" evidence="1">
    <location>
        <begin position="2380"/>
        <end position="2478"/>
    </location>
</feature>
<feature type="compositionally biased region" description="Basic and acidic residues" evidence="1">
    <location>
        <begin position="1578"/>
        <end position="1592"/>
    </location>
</feature>
<feature type="region of interest" description="Disordered" evidence="1">
    <location>
        <begin position="2569"/>
        <end position="2669"/>
    </location>
</feature>
<feature type="compositionally biased region" description="Basic and acidic residues" evidence="1">
    <location>
        <begin position="1304"/>
        <end position="1315"/>
    </location>
</feature>
<keyword evidence="3" id="KW-1185">Reference proteome</keyword>
<feature type="compositionally biased region" description="Basic and acidic residues" evidence="1">
    <location>
        <begin position="784"/>
        <end position="793"/>
    </location>
</feature>
<feature type="region of interest" description="Disordered" evidence="1">
    <location>
        <begin position="1"/>
        <end position="22"/>
    </location>
</feature>
<feature type="compositionally biased region" description="Basic and acidic residues" evidence="1">
    <location>
        <begin position="2466"/>
        <end position="2478"/>
    </location>
</feature>
<feature type="compositionally biased region" description="Basic and acidic residues" evidence="1">
    <location>
        <begin position="1461"/>
        <end position="1484"/>
    </location>
</feature>
<feature type="compositionally biased region" description="Acidic residues" evidence="1">
    <location>
        <begin position="2447"/>
        <end position="2459"/>
    </location>
</feature>
<feature type="compositionally biased region" description="Polar residues" evidence="1">
    <location>
        <begin position="898"/>
        <end position="912"/>
    </location>
</feature>
<feature type="region of interest" description="Disordered" evidence="1">
    <location>
        <begin position="2066"/>
        <end position="2110"/>
    </location>
</feature>
<feature type="compositionally biased region" description="Basic and acidic residues" evidence="1">
    <location>
        <begin position="1353"/>
        <end position="1362"/>
    </location>
</feature>
<feature type="compositionally biased region" description="Basic and acidic residues" evidence="1">
    <location>
        <begin position="1805"/>
        <end position="1841"/>
    </location>
</feature>
<feature type="compositionally biased region" description="Basic and acidic residues" evidence="1">
    <location>
        <begin position="850"/>
        <end position="877"/>
    </location>
</feature>
<feature type="compositionally biased region" description="Polar residues" evidence="1">
    <location>
        <begin position="772"/>
        <end position="781"/>
    </location>
</feature>
<feature type="compositionally biased region" description="Low complexity" evidence="1">
    <location>
        <begin position="347"/>
        <end position="363"/>
    </location>
</feature>
<feature type="region of interest" description="Disordered" evidence="1">
    <location>
        <begin position="646"/>
        <end position="685"/>
    </location>
</feature>
<feature type="compositionally biased region" description="Low complexity" evidence="1">
    <location>
        <begin position="405"/>
        <end position="419"/>
    </location>
</feature>
<accession>A0A9Q0KPE7</accession>
<feature type="compositionally biased region" description="Basic and acidic residues" evidence="1">
    <location>
        <begin position="2298"/>
        <end position="2308"/>
    </location>
</feature>
<feature type="region of interest" description="Disordered" evidence="1">
    <location>
        <begin position="990"/>
        <end position="1085"/>
    </location>
</feature>
<feature type="region of interest" description="Disordered" evidence="1">
    <location>
        <begin position="1571"/>
        <end position="1636"/>
    </location>
</feature>
<feature type="region of interest" description="Disordered" evidence="1">
    <location>
        <begin position="1204"/>
        <end position="1392"/>
    </location>
</feature>
<feature type="region of interest" description="Disordered" evidence="1">
    <location>
        <begin position="2235"/>
        <end position="2326"/>
    </location>
</feature>
<feature type="compositionally biased region" description="Basic and acidic residues" evidence="1">
    <location>
        <begin position="2386"/>
        <end position="2422"/>
    </location>
</feature>
<evidence type="ECO:0000256" key="1">
    <source>
        <dbReference type="SAM" id="MobiDB-lite"/>
    </source>
</evidence>
<feature type="region of interest" description="Disordered" evidence="1">
    <location>
        <begin position="2689"/>
        <end position="2795"/>
    </location>
</feature>
<feature type="compositionally biased region" description="Basic and acidic residues" evidence="1">
    <location>
        <begin position="1008"/>
        <end position="1019"/>
    </location>
</feature>
<feature type="region of interest" description="Disordered" evidence="1">
    <location>
        <begin position="731"/>
        <end position="912"/>
    </location>
</feature>
<evidence type="ECO:0000313" key="2">
    <source>
        <dbReference type="EMBL" id="KAJ4974246.1"/>
    </source>
</evidence>
<feature type="compositionally biased region" description="Acidic residues" evidence="1">
    <location>
        <begin position="494"/>
        <end position="505"/>
    </location>
</feature>
<feature type="compositionally biased region" description="Basic and acidic residues" evidence="1">
    <location>
        <begin position="2126"/>
        <end position="2202"/>
    </location>
</feature>
<feature type="compositionally biased region" description="Polar residues" evidence="1">
    <location>
        <begin position="1064"/>
        <end position="1085"/>
    </location>
</feature>
<feature type="region of interest" description="Disordered" evidence="1">
    <location>
        <begin position="1123"/>
        <end position="1181"/>
    </location>
</feature>
<feature type="region of interest" description="Disordered" evidence="1">
    <location>
        <begin position="210"/>
        <end position="563"/>
    </location>
</feature>
<feature type="region of interest" description="Disordered" evidence="1">
    <location>
        <begin position="1791"/>
        <end position="1900"/>
    </location>
</feature>
<organism evidence="2 3">
    <name type="scientific">Protea cynaroides</name>
    <dbReference type="NCBI Taxonomy" id="273540"/>
    <lineage>
        <taxon>Eukaryota</taxon>
        <taxon>Viridiplantae</taxon>
        <taxon>Streptophyta</taxon>
        <taxon>Embryophyta</taxon>
        <taxon>Tracheophyta</taxon>
        <taxon>Spermatophyta</taxon>
        <taxon>Magnoliopsida</taxon>
        <taxon>Proteales</taxon>
        <taxon>Proteaceae</taxon>
        <taxon>Protea</taxon>
    </lineage>
</organism>
<feature type="region of interest" description="Disordered" evidence="1">
    <location>
        <begin position="147"/>
        <end position="179"/>
    </location>
</feature>
<feature type="compositionally biased region" description="Basic and acidic residues" evidence="1">
    <location>
        <begin position="1869"/>
        <end position="1891"/>
    </location>
</feature>
<evidence type="ECO:0000313" key="3">
    <source>
        <dbReference type="Proteomes" id="UP001141806"/>
    </source>
</evidence>
<reference evidence="2" key="1">
    <citation type="journal article" date="2023" name="Plant J.">
        <title>The genome of the king protea, Protea cynaroides.</title>
        <authorList>
            <person name="Chang J."/>
            <person name="Duong T.A."/>
            <person name="Schoeman C."/>
            <person name="Ma X."/>
            <person name="Roodt D."/>
            <person name="Barker N."/>
            <person name="Li Z."/>
            <person name="Van de Peer Y."/>
            <person name="Mizrachi E."/>
        </authorList>
    </citation>
    <scope>NUCLEOTIDE SEQUENCE</scope>
    <source>
        <tissue evidence="2">Young leaves</tissue>
    </source>
</reference>
<feature type="compositionally biased region" description="Acidic residues" evidence="1">
    <location>
        <begin position="1339"/>
        <end position="1348"/>
    </location>
</feature>
<feature type="compositionally biased region" description="Basic and acidic residues" evidence="1">
    <location>
        <begin position="1912"/>
        <end position="1922"/>
    </location>
</feature>
<sequence>METEAEIPEPIPSNKIGAKDKESICGESESSTALQKVEIELGLPTKIVEVLTKTEHLEVETNVNNDIVNCVIKGDVGTCEGESFFVSPSLAKVPIENICRASENTVVDEKMILQQEIQDNETQLQKDLIQKAIEEKYDITVAENYNTPVKQGPADTGLENDGEPLPNVDEGKETEKEKDTLGQEVEIMDKQASNKELKHNVEKVKALNHAQEDVLEGKKSSEEPELELEEHVHETSRAIPDQNQEALPFTLDSTGENLKKTDVRDIIDTRNKEASTDTAPPKQDVEETSIEGVTLNRQEKSSITGVMETGPNVANPNENTGESKQEGKKYPEDNSTDSVSKAEECSNIQNGEENINNNEGTNEVFHIPPNKFMTEETSSDKSEQKIGNIEQSSKITVDSNEKLNGENPGENENPDGNVEIPLHTEETRSDKSEQEAGKLEETFSTDLEEKSQETIDSKEEMKDEKPFEYELQDSEDLKSPLVTLATEGSHFQEQDEPEKTEETSETESVNIGKDKSNEAKPQYKILETAESTIREKAKDDENTETKLDASSIKDGEGPERESKKLVLPLTNASVEENDDKKGSSVIEPTDNIGVTEIIEAEEICKWEIPKDAETSLQSFQTDETEEEKLEKSLDVVSKAVEPAALNAEAQRSTSEKVEEVSNLEVEEQVHEENRDAPVENNNIEEEIRARENMESTILEQGKTRDGAQTLELISLVSGIKVEEIVKVCKLDSKEKSTETDASHKIEEQTEKNEGEVQKTIIEEDSPIPDQEASFSRNQIVDQNGEVKEKKEAPEFNGEEQNCKTNDADKATKNEITDKEVSAELKMAAAGEDTEKDIIKESTDTTQFTESLKEPLKESSQESKIVKKNEEKVHKGTDTDCEVPEKSITGENMERQKVAENSTVKNHPAPSIQQETVIESCQEDEMSKGLETTGVGRETERAILEEYGAVTDTYILSVVGAAIKESSEEDKKAAEKLKEEVKFTVSDVGTLKNTEDTNKSADASGVTEVTREEMLQKEQNNKFAVSEEQIKEKDHKEAENNNERFEVASARTSQDAEQEGEQLVEDSNLSSEEDSPITTETSWTSLQYVHVKGEKLEGTPNPSANETEKTKEILVQEIVMMDKQASNKELSHDVDEVKTLNHSQEDETEGKKSRKEPELELGEHVHETSRATTDQNQEALPFTPDLIGENLKIDDIDIIEVCIRDASTDSTPTKQDGEKSGFEGVTLKGQEKSSITGGTETGPTIVNPSEKTGEKKQEGEENPEDNNTDSVSKAEEGSKIQNDEEIINNSEGTNEMFHIPSTKFMIKDTSSDKSEQKTGNVEISNIETVHSNESLNGENENPDDDDEDIPLVTEETRPDKSEQEVAELAETSSSEWEEKSQETIYLNEKMKDEKPVEYELPDTEDLESHPVTLAKEGSHFQEQYKPGKIEETSETESVNIGCNEAEPQDIILETGKSTTSKKAKDDENPETKLDASSHKDEEGLLQRESEKLELTLTNASIVESEDKKGSSVIETRDNIEVTEIIEVEENRKWEIPKDVEISEESLQKDKTVLEKLEKFLDVVFELDEPAISNAGAERSTSEKEEDSIKRVEENFNEGGKDGNINWVDEARGHRRRKDENHRAVDQSQKTETMEFESPNMVMGSFLVAHSLAEGTIQEECEQKEEVSNLEVEEQVHEENRNTPVEDNHIEEEFRTRENMDSTIMEQGKTRDGAQTLELISHSQVSGMEVEETVKVCKLDSQEKSPETDASPKIEEQTKKNEETSKIVMGKTLTEGEVEKMIIEEDSCIPDQGTVFFGNQAEDQNSVEEKKEAPEFNGEKQDCKTNDMDKATKKEIINKEVSAESKTAGVDEDNEKHIIKESPDMTYPTESMKEPPKESSQEGEFMKKQEEKPTMSNSSVIKVHKELETECEVLEKSRIGENTERQNIAENSGLKDHPTPSIEEETVIERSQEDEVFVSQRFETTDISGETERPILEEYEVVTDTCILSVVGTIVKESSEEDEKEAEKLKEEVKFTISEVGTLKNMEDTNKNTDTPGVTKATREEMLPKVQSQKFAVYEETIKEKDLEEAENNNERFEVASARTTQEAEQEVEQLVDGSNLDSEEKSAITTETSWTSLQHVYVKGVKLEETHNPSENETEKKKEILGQEFETVDRQASHKELSHDVDDVKTQNHSQEVETEGKKSSEEPELEPGEKVHETRRATTDQNQEALPFTPDLIGENLKIDDTDIIEVCIRDASTDGAPTKRDVKKSDFEGVTLKGQEKFSITGDTEIVNPSEKTGEKKQEGKENPEDNNTDSVSKAEEGSKIQNDEEIINNSEGTNEMFHIPSTKFMIEDTISDKSEQKIGNVEISNIETVHSNEAWNGENENPDDDVDIPLVAEETGPYKSEQEAGKLEENFSSELEEKSQETIDSKEEMTDEKPVENELQDSEYLKSPLVTLATEGSYFQEQDEPEKTEDTSETESANIGKDKCNEAKPQDKILETAERTISEKAKDDENTETKLYVSSIKDGEGLERESKKLLLPLTNASIEENDDKKGSSVIEPTENIEVTEIIEAEENCIWEIPKDVEASIQSFPTDEPEEEKLEKSLDVVPEAVEPATSHAEAQRSTSEKEEKSIKTIEENFNEESKEGKINWDDEGRGQGRQKDENPTEVDQSQKIDTMEIENPNMETGSVLVAHSLSRGTIQEACEQQEEVSNIELEEQVHEENRTAPVEDNNIEETQKKKEILGQEFETVDRQASHKELSHDVDDVKTQNHSQEVETEGKKSSEEPELEPGEKVHETRRATTDQNQEALPFTPDLIGENLKIDDTDIIEVCIRDASTDGAPTKRDVKKSDFEGVTLKGQEKFSITGDTEIVNPSEKTGKRNKRGKKTLKITILTLSQRPRRVQRSKTMKRS</sequence>
<dbReference type="Proteomes" id="UP001141806">
    <property type="component" value="Unassembled WGS sequence"/>
</dbReference>
<feature type="compositionally biased region" description="Basic and acidic residues" evidence="1">
    <location>
        <begin position="321"/>
        <end position="332"/>
    </location>
</feature>
<feature type="compositionally biased region" description="Polar residues" evidence="1">
    <location>
        <begin position="1231"/>
        <end position="1248"/>
    </location>
</feature>
<feature type="compositionally biased region" description="Polar residues" evidence="1">
    <location>
        <begin position="1316"/>
        <end position="1334"/>
    </location>
</feature>
<feature type="compositionally biased region" description="Basic and acidic residues" evidence="1">
    <location>
        <begin position="532"/>
        <end position="563"/>
    </location>
</feature>
<feature type="compositionally biased region" description="Polar residues" evidence="1">
    <location>
        <begin position="241"/>
        <end position="256"/>
    </location>
</feature>
<feature type="compositionally biased region" description="Basic and acidic residues" evidence="1">
    <location>
        <begin position="210"/>
        <end position="222"/>
    </location>
</feature>
<protein>
    <submittedName>
        <fullName evidence="2">Uncharacterized protein</fullName>
    </submittedName>
</protein>
<feature type="region of interest" description="Disordered" evidence="1">
    <location>
        <begin position="1663"/>
        <end position="1711"/>
    </location>
</feature>
<feature type="compositionally biased region" description="Polar residues" evidence="1">
    <location>
        <begin position="389"/>
        <end position="398"/>
    </location>
</feature>
<feature type="region of interest" description="Disordered" evidence="1">
    <location>
        <begin position="2126"/>
        <end position="2213"/>
    </location>
</feature>
<feature type="region of interest" description="Disordered" evidence="1">
    <location>
        <begin position="1912"/>
        <end position="1944"/>
    </location>
</feature>
<feature type="compositionally biased region" description="Basic and acidic residues" evidence="1">
    <location>
        <begin position="1124"/>
        <end position="1168"/>
    </location>
</feature>
<feature type="compositionally biased region" description="Basic and acidic residues" evidence="1">
    <location>
        <begin position="1852"/>
        <end position="1861"/>
    </location>
</feature>
<name>A0A9Q0KPE7_9MAGN</name>
<gene>
    <name evidence="2" type="ORF">NE237_007420</name>
</gene>
<feature type="compositionally biased region" description="Basic and acidic residues" evidence="1">
    <location>
        <begin position="2607"/>
        <end position="2659"/>
    </location>
</feature>
<feature type="compositionally biased region" description="Basic and acidic residues" evidence="1">
    <location>
        <begin position="1672"/>
        <end position="1698"/>
    </location>
</feature>
<feature type="compositionally biased region" description="Basic and acidic residues" evidence="1">
    <location>
        <begin position="169"/>
        <end position="179"/>
    </location>
</feature>
<feature type="compositionally biased region" description="Basic and acidic residues" evidence="1">
    <location>
        <begin position="422"/>
        <end position="468"/>
    </location>
</feature>
<feature type="compositionally biased region" description="Basic and acidic residues" evidence="1">
    <location>
        <begin position="667"/>
        <end position="677"/>
    </location>
</feature>
<feature type="compositionally biased region" description="Basic and acidic residues" evidence="1">
    <location>
        <begin position="2718"/>
        <end position="2784"/>
    </location>
</feature>
<feature type="compositionally biased region" description="Basic and acidic residues" evidence="1">
    <location>
        <begin position="805"/>
        <end position="822"/>
    </location>
</feature>
<feature type="compositionally biased region" description="Basic and acidic residues" evidence="1">
    <location>
        <begin position="731"/>
        <end position="756"/>
    </location>
</feature>
<feature type="compositionally biased region" description="Basic and acidic residues" evidence="1">
    <location>
        <begin position="2235"/>
        <end position="2252"/>
    </location>
</feature>
<dbReference type="EMBL" id="JAMYWD010000004">
    <property type="protein sequence ID" value="KAJ4974246.1"/>
    <property type="molecule type" value="Genomic_DNA"/>
</dbReference>
<proteinExistence type="predicted"/>
<feature type="compositionally biased region" description="Basic and acidic residues" evidence="1">
    <location>
        <begin position="257"/>
        <end position="275"/>
    </location>
</feature>
<feature type="region of interest" description="Disordered" evidence="1">
    <location>
        <begin position="1736"/>
        <end position="1761"/>
    </location>
</feature>
<feature type="compositionally biased region" description="Basic and acidic residues" evidence="1">
    <location>
        <begin position="1027"/>
        <end position="1045"/>
    </location>
</feature>
<feature type="compositionally biased region" description="Basic and acidic residues" evidence="1">
    <location>
        <begin position="2277"/>
        <end position="2289"/>
    </location>
</feature>
<feature type="region of interest" description="Disordered" evidence="1">
    <location>
        <begin position="1414"/>
        <end position="1484"/>
    </location>
</feature>
<feature type="compositionally biased region" description="Basic and acidic residues" evidence="1">
    <location>
        <begin position="1271"/>
        <end position="1281"/>
    </location>
</feature>